<dbReference type="OrthoDB" id="7620234at2"/>
<dbReference type="AlphaFoldDB" id="A0A399F309"/>
<evidence type="ECO:0000313" key="3">
    <source>
        <dbReference type="Proteomes" id="UP000265715"/>
    </source>
</evidence>
<accession>A0A399F309</accession>
<dbReference type="Proteomes" id="UP000265715">
    <property type="component" value="Unassembled WGS sequence"/>
</dbReference>
<comment type="caution">
    <text evidence="2">The sequence shown here is derived from an EMBL/GenBank/DDBJ whole genome shotgun (WGS) entry which is preliminary data.</text>
</comment>
<organism evidence="2 3">
    <name type="scientific">Calidithermus terrae</name>
    <dbReference type="NCBI Taxonomy" id="1408545"/>
    <lineage>
        <taxon>Bacteria</taxon>
        <taxon>Thermotogati</taxon>
        <taxon>Deinococcota</taxon>
        <taxon>Deinococci</taxon>
        <taxon>Thermales</taxon>
        <taxon>Thermaceae</taxon>
        <taxon>Calidithermus</taxon>
    </lineage>
</organism>
<protein>
    <submittedName>
        <fullName evidence="2">Uncharacterized protein</fullName>
    </submittedName>
</protein>
<dbReference type="RefSeq" id="WP_147372540.1">
    <property type="nucleotide sequence ID" value="NZ_QXDL01000021.1"/>
</dbReference>
<feature type="transmembrane region" description="Helical" evidence="1">
    <location>
        <begin position="31"/>
        <end position="50"/>
    </location>
</feature>
<reference evidence="2 3" key="1">
    <citation type="submission" date="2018-08" db="EMBL/GenBank/DDBJ databases">
        <title>Meiothermus terrae DSM 26712 genome sequencing project.</title>
        <authorList>
            <person name="Da Costa M.S."/>
            <person name="Albuquerque L."/>
            <person name="Raposo P."/>
            <person name="Froufe H.J.C."/>
            <person name="Barroso C.S."/>
            <person name="Egas C."/>
        </authorList>
    </citation>
    <scope>NUCLEOTIDE SEQUENCE [LARGE SCALE GENOMIC DNA]</scope>
    <source>
        <strain evidence="2 3">DSM 26712</strain>
    </source>
</reference>
<name>A0A399F309_9DEIN</name>
<keyword evidence="1" id="KW-0472">Membrane</keyword>
<gene>
    <name evidence="2" type="ORF">Mterra_00813</name>
</gene>
<evidence type="ECO:0000313" key="2">
    <source>
        <dbReference type="EMBL" id="RIH89232.1"/>
    </source>
</evidence>
<keyword evidence="1" id="KW-0812">Transmembrane</keyword>
<evidence type="ECO:0000256" key="1">
    <source>
        <dbReference type="SAM" id="Phobius"/>
    </source>
</evidence>
<dbReference type="EMBL" id="QXDL01000021">
    <property type="protein sequence ID" value="RIH89232.1"/>
    <property type="molecule type" value="Genomic_DNA"/>
</dbReference>
<sequence>MSNMAVYLIGFIVLMVGLIYGANLLGVPQTWIIVGAIILAGVGIMTAVGTRRKDPPVN</sequence>
<keyword evidence="3" id="KW-1185">Reference proteome</keyword>
<proteinExistence type="predicted"/>
<keyword evidence="1" id="KW-1133">Transmembrane helix</keyword>